<name>A0A2I0JLN0_PUNGR</name>
<accession>A0A2I0JLN0</accession>
<gene>
    <name evidence="2" type="ORF">CRG98_023174</name>
</gene>
<organism evidence="2 3">
    <name type="scientific">Punica granatum</name>
    <name type="common">Pomegranate</name>
    <dbReference type="NCBI Taxonomy" id="22663"/>
    <lineage>
        <taxon>Eukaryota</taxon>
        <taxon>Viridiplantae</taxon>
        <taxon>Streptophyta</taxon>
        <taxon>Embryophyta</taxon>
        <taxon>Tracheophyta</taxon>
        <taxon>Spermatophyta</taxon>
        <taxon>Magnoliopsida</taxon>
        <taxon>eudicotyledons</taxon>
        <taxon>Gunneridae</taxon>
        <taxon>Pentapetalae</taxon>
        <taxon>rosids</taxon>
        <taxon>malvids</taxon>
        <taxon>Myrtales</taxon>
        <taxon>Lythraceae</taxon>
        <taxon>Punica</taxon>
    </lineage>
</organism>
<feature type="compositionally biased region" description="Basic and acidic residues" evidence="1">
    <location>
        <begin position="24"/>
        <end position="38"/>
    </location>
</feature>
<dbReference type="AlphaFoldDB" id="A0A2I0JLN0"/>
<feature type="region of interest" description="Disordered" evidence="1">
    <location>
        <begin position="18"/>
        <end position="60"/>
    </location>
</feature>
<protein>
    <recommendedName>
        <fullName evidence="4">Auxin-responsive protein</fullName>
    </recommendedName>
</protein>
<proteinExistence type="predicted"/>
<dbReference type="Proteomes" id="UP000233551">
    <property type="component" value="Unassembled WGS sequence"/>
</dbReference>
<reference evidence="2 3" key="1">
    <citation type="submission" date="2017-11" db="EMBL/GenBank/DDBJ databases">
        <title>De-novo sequencing of pomegranate (Punica granatum L.) genome.</title>
        <authorList>
            <person name="Akparov Z."/>
            <person name="Amiraslanov A."/>
            <person name="Hajiyeva S."/>
            <person name="Abbasov M."/>
            <person name="Kaur K."/>
            <person name="Hamwieh A."/>
            <person name="Solovyev V."/>
            <person name="Salamov A."/>
            <person name="Braich B."/>
            <person name="Kosarev P."/>
            <person name="Mahmoud A."/>
            <person name="Hajiyev E."/>
            <person name="Babayeva S."/>
            <person name="Izzatullayeva V."/>
            <person name="Mammadov A."/>
            <person name="Mammadov A."/>
            <person name="Sharifova S."/>
            <person name="Ojaghi J."/>
            <person name="Eynullazada K."/>
            <person name="Bayramov B."/>
            <person name="Abdulazimova A."/>
            <person name="Shahmuradov I."/>
        </authorList>
    </citation>
    <scope>NUCLEOTIDE SEQUENCE [LARGE SCALE GENOMIC DNA]</scope>
    <source>
        <strain evidence="3">cv. AG2017</strain>
        <tissue evidence="2">Leaf</tissue>
    </source>
</reference>
<sequence>MNAMYEKNIDLEATELRLGLPGTSKKEITSRSKKRPLDESTEGSSSNNDDRLECSAPPPS</sequence>
<evidence type="ECO:0000313" key="2">
    <source>
        <dbReference type="EMBL" id="PKI56436.1"/>
    </source>
</evidence>
<feature type="non-terminal residue" evidence="2">
    <location>
        <position position="60"/>
    </location>
</feature>
<evidence type="ECO:0000313" key="3">
    <source>
        <dbReference type="Proteomes" id="UP000233551"/>
    </source>
</evidence>
<dbReference type="EMBL" id="PGOL01001598">
    <property type="protein sequence ID" value="PKI56436.1"/>
    <property type="molecule type" value="Genomic_DNA"/>
</dbReference>
<comment type="caution">
    <text evidence="2">The sequence shown here is derived from an EMBL/GenBank/DDBJ whole genome shotgun (WGS) entry which is preliminary data.</text>
</comment>
<evidence type="ECO:0008006" key="4">
    <source>
        <dbReference type="Google" id="ProtNLM"/>
    </source>
</evidence>
<evidence type="ECO:0000256" key="1">
    <source>
        <dbReference type="SAM" id="MobiDB-lite"/>
    </source>
</evidence>
<keyword evidence="3" id="KW-1185">Reference proteome</keyword>